<reference evidence="3 4" key="1">
    <citation type="submission" date="2020-11" db="EMBL/GenBank/DDBJ databases">
        <title>Amino acid is mineralized and recycled by bacteria in oceanic microbiome.</title>
        <authorList>
            <person name="Zheng L.Y."/>
        </authorList>
    </citation>
    <scope>NUCLEOTIDE SEQUENCE [LARGE SCALE GENOMIC DNA]</scope>
    <source>
        <strain evidence="3 4">A32-1</strain>
    </source>
</reference>
<proteinExistence type="predicted"/>
<sequence>MDGKQLEIDLEFEAWAKSARRIGAATRRPARTSRGGRADLNTVREWASQNGHQVSDRGRVPASILEAYDAAH</sequence>
<dbReference type="Pfam" id="PF23359">
    <property type="entry name" value="Lsr2_DNA-bd"/>
    <property type="match status" value="1"/>
</dbReference>
<name>A0A7S8MZI3_9MICO</name>
<keyword evidence="4" id="KW-1185">Reference proteome</keyword>
<evidence type="ECO:0000259" key="2">
    <source>
        <dbReference type="Pfam" id="PF23359"/>
    </source>
</evidence>
<dbReference type="EMBL" id="CP064760">
    <property type="protein sequence ID" value="QPE06154.1"/>
    <property type="molecule type" value="Genomic_DNA"/>
</dbReference>
<gene>
    <name evidence="3" type="ORF">IT882_15685</name>
</gene>
<dbReference type="KEGG" id="msf:IT882_15685"/>
<dbReference type="GO" id="GO:0016746">
    <property type="term" value="F:acyltransferase activity"/>
    <property type="evidence" value="ECO:0007669"/>
    <property type="project" value="InterPro"/>
</dbReference>
<dbReference type="GO" id="GO:0003677">
    <property type="term" value="F:DNA binding"/>
    <property type="evidence" value="ECO:0007669"/>
    <property type="project" value="UniProtKB-KW"/>
</dbReference>
<evidence type="ECO:0000313" key="3">
    <source>
        <dbReference type="EMBL" id="QPE06154.1"/>
    </source>
</evidence>
<organism evidence="3 4">
    <name type="scientific">Microbacterium schleiferi</name>
    <dbReference type="NCBI Taxonomy" id="69362"/>
    <lineage>
        <taxon>Bacteria</taxon>
        <taxon>Bacillati</taxon>
        <taxon>Actinomycetota</taxon>
        <taxon>Actinomycetes</taxon>
        <taxon>Micrococcales</taxon>
        <taxon>Microbacteriaceae</taxon>
        <taxon>Microbacterium</taxon>
    </lineage>
</organism>
<evidence type="ECO:0000256" key="1">
    <source>
        <dbReference type="ARBA" id="ARBA00023125"/>
    </source>
</evidence>
<dbReference type="InterPro" id="IPR036625">
    <property type="entry name" value="E3-bd_dom_sf"/>
</dbReference>
<dbReference type="Proteomes" id="UP000594480">
    <property type="component" value="Chromosome"/>
</dbReference>
<evidence type="ECO:0000313" key="4">
    <source>
        <dbReference type="Proteomes" id="UP000594480"/>
    </source>
</evidence>
<protein>
    <submittedName>
        <fullName evidence="3">Lsr2 family protein</fullName>
    </submittedName>
</protein>
<feature type="domain" description="Lsr2 DNA-binding" evidence="2">
    <location>
        <begin position="36"/>
        <end position="71"/>
    </location>
</feature>
<accession>A0A7S8MZI3</accession>
<dbReference type="InterPro" id="IPR055370">
    <property type="entry name" value="Lsr2_DNA-bd"/>
</dbReference>
<dbReference type="RefSeq" id="WP_082157160.1">
    <property type="nucleotide sequence ID" value="NZ_CP064760.1"/>
</dbReference>
<keyword evidence="1" id="KW-0238">DNA-binding</keyword>
<dbReference type="AlphaFoldDB" id="A0A7S8MZI3"/>
<dbReference type="Gene3D" id="4.10.320.10">
    <property type="entry name" value="E3-binding domain"/>
    <property type="match status" value="1"/>
</dbReference>